<dbReference type="EMBL" id="LT559118">
    <property type="protein sequence ID" value="SBO98947.1"/>
    <property type="molecule type" value="Genomic_DNA"/>
</dbReference>
<protein>
    <submittedName>
        <fullName evidence="1">Uncharacterized protein</fullName>
    </submittedName>
</protein>
<proteinExistence type="predicted"/>
<organism evidence="1">
    <name type="scientific">Nonomuraea gerenzanensis</name>
    <dbReference type="NCBI Taxonomy" id="93944"/>
    <lineage>
        <taxon>Bacteria</taxon>
        <taxon>Bacillati</taxon>
        <taxon>Actinomycetota</taxon>
        <taxon>Actinomycetes</taxon>
        <taxon>Streptosporangiales</taxon>
        <taxon>Streptosporangiaceae</taxon>
        <taxon>Nonomuraea</taxon>
    </lineage>
</organism>
<reference evidence="1" key="1">
    <citation type="submission" date="2016-04" db="EMBL/GenBank/DDBJ databases">
        <authorList>
            <person name="Evans L.H."/>
            <person name="Alamgir A."/>
            <person name="Owens N."/>
            <person name="Weber N.D."/>
            <person name="Virtaneva K."/>
            <person name="Barbian K."/>
            <person name="Babar A."/>
            <person name="Rosenke K."/>
        </authorList>
    </citation>
    <scope>NUCLEOTIDE SEQUENCE</scope>
    <source>
        <strain evidence="1">Nono1</strain>
    </source>
</reference>
<accession>A0A1M4EJ73</accession>
<sequence length="43" mass="4644">MERISPLGVDTFSSISPETDIGVKGYGVTSPCAHRRLPVFPEP</sequence>
<name>A0A1M4EJ73_9ACTN</name>
<gene>
    <name evidence="1" type="ORF">BN4615_P8463</name>
</gene>
<dbReference type="AlphaFoldDB" id="A0A1M4EJ73"/>
<evidence type="ECO:0000313" key="1">
    <source>
        <dbReference type="EMBL" id="SBO98947.1"/>
    </source>
</evidence>